<comment type="caution">
    <text evidence="1">The sequence shown here is derived from an EMBL/GenBank/DDBJ whole genome shotgun (WGS) entry which is preliminary data.</text>
</comment>
<evidence type="ECO:0008006" key="3">
    <source>
        <dbReference type="Google" id="ProtNLM"/>
    </source>
</evidence>
<proteinExistence type="predicted"/>
<name>A0ABU2ILP6_9LIST</name>
<reference evidence="1 2" key="1">
    <citation type="submission" date="2023-05" db="EMBL/GenBank/DDBJ databases">
        <title>A Combination of Whole Genome Sequencing and Metagenomics Reveals Diversity of Listeria spp. in Soil Collected from the Nantahala National Forest.</title>
        <authorList>
            <person name="Wang J."/>
            <person name="Schamp C.N."/>
            <person name="Hudson L.K."/>
            <person name="Chaggar H.K."/>
            <person name="Bryan D.W."/>
            <person name="Radosevich M."/>
            <person name="Denes T.G."/>
        </authorList>
    </citation>
    <scope>NUCLEOTIDE SEQUENCE [LARGE SCALE GENOMIC DNA]</scope>
    <source>
        <strain evidence="1 2">UTK S2-0002</strain>
    </source>
</reference>
<organism evidence="1 2">
    <name type="scientific">Listeria cossartiae subsp. cayugensis</name>
    <dbReference type="NCBI Taxonomy" id="2713505"/>
    <lineage>
        <taxon>Bacteria</taxon>
        <taxon>Bacillati</taxon>
        <taxon>Bacillota</taxon>
        <taxon>Bacilli</taxon>
        <taxon>Bacillales</taxon>
        <taxon>Listeriaceae</taxon>
        <taxon>Listeria</taxon>
        <taxon>Listeria cossartiae</taxon>
    </lineage>
</organism>
<dbReference type="EMBL" id="JASBAM010000001">
    <property type="protein sequence ID" value="MDT0113606.1"/>
    <property type="molecule type" value="Genomic_DNA"/>
</dbReference>
<dbReference type="RefSeq" id="WP_311178354.1">
    <property type="nucleotide sequence ID" value="NZ_JASAYY010000001.1"/>
</dbReference>
<accession>A0ABU2ILP6</accession>
<evidence type="ECO:0000313" key="2">
    <source>
        <dbReference type="Proteomes" id="UP001252688"/>
    </source>
</evidence>
<gene>
    <name evidence="1" type="ORF">QJV37_05605</name>
</gene>
<dbReference type="Proteomes" id="UP001252688">
    <property type="component" value="Unassembled WGS sequence"/>
</dbReference>
<sequence length="130" mass="14497">MKLELIAMTVNELNMVRDGYDDAKIGSEYSDVEIIDIDLADEGEAYFEMVFKTGAQIDDLLYYSVSIQAKVIAHEINNETFEMEITENIDEAAAPLFAKATQLLTNLSAEVSPFPQIVLFSANYADNSQD</sequence>
<keyword evidence="2" id="KW-1185">Reference proteome</keyword>
<protein>
    <recommendedName>
        <fullName evidence="3">Preprotein translocase subunit SecB</fullName>
    </recommendedName>
</protein>
<evidence type="ECO:0000313" key="1">
    <source>
        <dbReference type="EMBL" id="MDT0113606.1"/>
    </source>
</evidence>